<keyword evidence="5" id="KW-1185">Reference proteome</keyword>
<dbReference type="InterPro" id="IPR002227">
    <property type="entry name" value="Tyrosinase_Cu-bd"/>
</dbReference>
<dbReference type="InterPro" id="IPR050316">
    <property type="entry name" value="Tyrosinase/Hemocyanin"/>
</dbReference>
<evidence type="ECO:0000256" key="2">
    <source>
        <dbReference type="ARBA" id="ARBA00023008"/>
    </source>
</evidence>
<dbReference type="Gene3D" id="1.10.1280.10">
    <property type="entry name" value="Di-copper center containing domain from catechol oxidase"/>
    <property type="match status" value="1"/>
</dbReference>
<dbReference type="PANTHER" id="PTHR11474:SF126">
    <property type="entry name" value="TYROSINASE-LIKE PROTEIN TYR-1-RELATED"/>
    <property type="match status" value="1"/>
</dbReference>
<keyword evidence="2" id="KW-0186">Copper</keyword>
<dbReference type="Pfam" id="PF00264">
    <property type="entry name" value="Tyrosinase"/>
    <property type="match status" value="1"/>
</dbReference>
<dbReference type="InterPro" id="IPR008922">
    <property type="entry name" value="Di-copper_centre_dom_sf"/>
</dbReference>
<proteinExistence type="predicted"/>
<gene>
    <name evidence="4" type="ORF">SO694_00007135</name>
</gene>
<evidence type="ECO:0000313" key="5">
    <source>
        <dbReference type="Proteomes" id="UP001363151"/>
    </source>
</evidence>
<sequence length="653" mass="70501">MTTYGGIPAVLDETSGGDRATARRYEEVVFEATYADGELRPHSSHNCAGVAVFVCACAATAWAVLSNFHAPWSLSLDAAPPRSIEATNAAVDFAGFHPGRGYPRLEAGSVIEPHAATTLRLRPPPDGGQLAAWAVAASARPGDAGEAIHASTAVEAVFVPPYAGHYVASATLGGEAYERTFLCRYVRRSLRAAAPADRDAFLDAVQTLRTYGGDEGRKLYGPDYLPLAHFVAVHLALAGDRRGDRLHDGLGFVTQHVALTNAFERALRVVAPGVSVPYWDYTEDHVLASMAGGDASALWATDVWSDDVFGNASGSRHHAPERGRFAYARVADAAGAARSPYGYLRAPWNVNRSPFVARFHKLAGASLPLDAWSNCYAVADFAFNLDSADSWYAYAWAAGYLPHGPVHTMVGGYAAPAEAMDELRAILGDDVAVGSFANGLLYLPKDMYRDLPSVQYPKACSRDAPQARCHVVCPKPEDYESSGFLDEMKAFMAGYQWYFALDEDRTERFLRFLCETPFSPGDILEAGAPNDVAFWPIHPFVDRLLQYKRVAAPFADAAWRDPGGDTRYCARDDATACQGHHAEDLTVFATTVDGAAATLSNGEVFAAANPHDYKLDYIYDTFDMDHCDALGANATAFPHFPRLAWWGDGAGGA</sequence>
<comment type="caution">
    <text evidence="4">The sequence shown here is derived from an EMBL/GenBank/DDBJ whole genome shotgun (WGS) entry which is preliminary data.</text>
</comment>
<accession>A0ABR1GAR2</accession>
<evidence type="ECO:0000256" key="1">
    <source>
        <dbReference type="ARBA" id="ARBA00022723"/>
    </source>
</evidence>
<keyword evidence="1" id="KW-0479">Metal-binding</keyword>
<dbReference type="Proteomes" id="UP001363151">
    <property type="component" value="Unassembled WGS sequence"/>
</dbReference>
<dbReference type="SUPFAM" id="SSF48056">
    <property type="entry name" value="Di-copper centre-containing domain"/>
    <property type="match status" value="1"/>
</dbReference>
<reference evidence="4 5" key="1">
    <citation type="submission" date="2024-03" db="EMBL/GenBank/DDBJ databases">
        <title>Aureococcus anophagefferens CCMP1851 and Kratosvirus quantuckense: Draft genome of a second virus-susceptible host strain in the model system.</title>
        <authorList>
            <person name="Chase E."/>
            <person name="Truchon A.R."/>
            <person name="Schepens W."/>
            <person name="Wilhelm S.W."/>
        </authorList>
    </citation>
    <scope>NUCLEOTIDE SEQUENCE [LARGE SCALE GENOMIC DNA]</scope>
    <source>
        <strain evidence="4 5">CCMP1851</strain>
    </source>
</reference>
<feature type="domain" description="Tyrosinase copper-binding" evidence="3">
    <location>
        <begin position="229"/>
        <end position="414"/>
    </location>
</feature>
<organism evidence="4 5">
    <name type="scientific">Aureococcus anophagefferens</name>
    <name type="common">Harmful bloom alga</name>
    <dbReference type="NCBI Taxonomy" id="44056"/>
    <lineage>
        <taxon>Eukaryota</taxon>
        <taxon>Sar</taxon>
        <taxon>Stramenopiles</taxon>
        <taxon>Ochrophyta</taxon>
        <taxon>Pelagophyceae</taxon>
        <taxon>Pelagomonadales</taxon>
        <taxon>Pelagomonadaceae</taxon>
        <taxon>Aureococcus</taxon>
    </lineage>
</organism>
<protein>
    <recommendedName>
        <fullName evidence="3">Tyrosinase copper-binding domain-containing protein</fullName>
    </recommendedName>
</protein>
<name>A0ABR1GAR2_AURAN</name>
<dbReference type="PANTHER" id="PTHR11474">
    <property type="entry name" value="TYROSINASE FAMILY MEMBER"/>
    <property type="match status" value="1"/>
</dbReference>
<dbReference type="EMBL" id="JBBJCI010000037">
    <property type="protein sequence ID" value="KAK7250268.1"/>
    <property type="molecule type" value="Genomic_DNA"/>
</dbReference>
<evidence type="ECO:0000259" key="3">
    <source>
        <dbReference type="Pfam" id="PF00264"/>
    </source>
</evidence>
<evidence type="ECO:0000313" key="4">
    <source>
        <dbReference type="EMBL" id="KAK7250268.1"/>
    </source>
</evidence>